<evidence type="ECO:0000256" key="2">
    <source>
        <dbReference type="SAM" id="Phobius"/>
    </source>
</evidence>
<evidence type="ECO:0000313" key="4">
    <source>
        <dbReference type="EMBL" id="MFD0766565.1"/>
    </source>
</evidence>
<dbReference type="InterPro" id="IPR029058">
    <property type="entry name" value="AB_hydrolase_fold"/>
</dbReference>
<sequence>MRKILRSVSLIVPLLLVLLLLASLLTVFKAPTYHLWLLAIAVTEFPLIFVGITGVLTIACCWVEKYQSVSVMIGMVTLILFISPVVRAYVASSAIKQNFNKAFGPGSTIIKGDNTQPVFNFAKLLKGAGQQLPYSVLTYSNINKLTLDFYPARVGGKKPCIIVVHGGSWSSGDSRQLPELNSYLAAEGYNVASINYRLAPQYKAPLAIEDVEQAFAYMRQNAEKLNIDTNNFVLFGRSAGAQIALLSAYNRPQNGLKGIINFYGPADMVWGYSKPASKLVMDSRAVMERYLGGTYKAVPYKYFESSPIEFVNKQTVPTLIIHGDNDVLVSPVHSQKLDTKLAKYGVKHYYLRLAWATHGFDYNINGPGGQLSTYVVERFINSVCK</sequence>
<dbReference type="InterPro" id="IPR049492">
    <property type="entry name" value="BD-FAE-like_dom"/>
</dbReference>
<dbReference type="PANTHER" id="PTHR48081">
    <property type="entry name" value="AB HYDROLASE SUPERFAMILY PROTEIN C4A8.06C"/>
    <property type="match status" value="1"/>
</dbReference>
<name>A0ABW2ZK09_9SPHI</name>
<keyword evidence="2" id="KW-1133">Transmembrane helix</keyword>
<dbReference type="Pfam" id="PF20434">
    <property type="entry name" value="BD-FAE"/>
    <property type="match status" value="1"/>
</dbReference>
<gene>
    <name evidence="4" type="ORF">ACFQZI_17020</name>
</gene>
<comment type="caution">
    <text evidence="4">The sequence shown here is derived from an EMBL/GenBank/DDBJ whole genome shotgun (WGS) entry which is preliminary data.</text>
</comment>
<dbReference type="InterPro" id="IPR050300">
    <property type="entry name" value="GDXG_lipolytic_enzyme"/>
</dbReference>
<proteinExistence type="predicted"/>
<organism evidence="4 5">
    <name type="scientific">Mucilaginibacter lutimaris</name>
    <dbReference type="NCBI Taxonomy" id="931629"/>
    <lineage>
        <taxon>Bacteria</taxon>
        <taxon>Pseudomonadati</taxon>
        <taxon>Bacteroidota</taxon>
        <taxon>Sphingobacteriia</taxon>
        <taxon>Sphingobacteriales</taxon>
        <taxon>Sphingobacteriaceae</taxon>
        <taxon>Mucilaginibacter</taxon>
    </lineage>
</organism>
<feature type="transmembrane region" description="Helical" evidence="2">
    <location>
        <begin position="70"/>
        <end position="90"/>
    </location>
</feature>
<keyword evidence="2" id="KW-0812">Transmembrane</keyword>
<keyword evidence="2" id="KW-0472">Membrane</keyword>
<evidence type="ECO:0000256" key="1">
    <source>
        <dbReference type="ARBA" id="ARBA00022801"/>
    </source>
</evidence>
<dbReference type="Proteomes" id="UP001597073">
    <property type="component" value="Unassembled WGS sequence"/>
</dbReference>
<dbReference type="RefSeq" id="WP_377144618.1">
    <property type="nucleotide sequence ID" value="NZ_JBHTIA010000012.1"/>
</dbReference>
<dbReference type="EMBL" id="JBHTIA010000012">
    <property type="protein sequence ID" value="MFD0766565.1"/>
    <property type="molecule type" value="Genomic_DNA"/>
</dbReference>
<keyword evidence="1 4" id="KW-0378">Hydrolase</keyword>
<evidence type="ECO:0000259" key="3">
    <source>
        <dbReference type="Pfam" id="PF20434"/>
    </source>
</evidence>
<feature type="domain" description="BD-FAE-like" evidence="3">
    <location>
        <begin position="149"/>
        <end position="341"/>
    </location>
</feature>
<keyword evidence="5" id="KW-1185">Reference proteome</keyword>
<reference evidence="5" key="1">
    <citation type="journal article" date="2019" name="Int. J. Syst. Evol. Microbiol.">
        <title>The Global Catalogue of Microorganisms (GCM) 10K type strain sequencing project: providing services to taxonomists for standard genome sequencing and annotation.</title>
        <authorList>
            <consortium name="The Broad Institute Genomics Platform"/>
            <consortium name="The Broad Institute Genome Sequencing Center for Infectious Disease"/>
            <person name="Wu L."/>
            <person name="Ma J."/>
        </authorList>
    </citation>
    <scope>NUCLEOTIDE SEQUENCE [LARGE SCALE GENOMIC DNA]</scope>
    <source>
        <strain evidence="5">CCUG 60742</strain>
    </source>
</reference>
<dbReference type="SUPFAM" id="SSF53474">
    <property type="entry name" value="alpha/beta-Hydrolases"/>
    <property type="match status" value="1"/>
</dbReference>
<evidence type="ECO:0000313" key="5">
    <source>
        <dbReference type="Proteomes" id="UP001597073"/>
    </source>
</evidence>
<accession>A0ABW2ZK09</accession>
<dbReference type="Gene3D" id="3.40.50.1820">
    <property type="entry name" value="alpha/beta hydrolase"/>
    <property type="match status" value="1"/>
</dbReference>
<dbReference type="GO" id="GO:0016787">
    <property type="term" value="F:hydrolase activity"/>
    <property type="evidence" value="ECO:0007669"/>
    <property type="project" value="UniProtKB-KW"/>
</dbReference>
<feature type="transmembrane region" description="Helical" evidence="2">
    <location>
        <begin position="45"/>
        <end position="63"/>
    </location>
</feature>
<protein>
    <submittedName>
        <fullName evidence="4">Alpha/beta hydrolase fold domain-containing protein</fullName>
    </submittedName>
</protein>